<sequence>MYVGIDGSFGAGFHGVQSGVRVGRGGAGGGLGPRFGFCGTDEVRGGVGAFGRAPGVAVGSGVSPGSAEAAGVGVGPAVVGEDEAVADGLALGVGEPDFSGAGDAPPEQPPSSRLPASSAVMDIGTLP</sequence>
<dbReference type="AlphaFoldDB" id="A0AB39YCN3"/>
<evidence type="ECO:0000256" key="1">
    <source>
        <dbReference type="SAM" id="MobiDB-lite"/>
    </source>
</evidence>
<reference evidence="2" key="1">
    <citation type="submission" date="2024-08" db="EMBL/GenBank/DDBJ databases">
        <authorList>
            <person name="Yu S.T."/>
        </authorList>
    </citation>
    <scope>NUCLEOTIDE SEQUENCE</scope>
    <source>
        <strain evidence="2">R33</strain>
    </source>
</reference>
<dbReference type="RefSeq" id="WP_369779482.1">
    <property type="nucleotide sequence ID" value="NZ_CP165727.1"/>
</dbReference>
<dbReference type="EMBL" id="CP165727">
    <property type="protein sequence ID" value="XDV67743.1"/>
    <property type="molecule type" value="Genomic_DNA"/>
</dbReference>
<feature type="region of interest" description="Disordered" evidence="1">
    <location>
        <begin position="91"/>
        <end position="127"/>
    </location>
</feature>
<proteinExistence type="predicted"/>
<protein>
    <submittedName>
        <fullName evidence="2">Uncharacterized protein</fullName>
    </submittedName>
</protein>
<evidence type="ECO:0000313" key="2">
    <source>
        <dbReference type="EMBL" id="XDV67743.1"/>
    </source>
</evidence>
<name>A0AB39YCN3_9ACTN</name>
<gene>
    <name evidence="2" type="ORF">AB5J51_34910</name>
</gene>
<accession>A0AB39YCN3</accession>
<organism evidence="2">
    <name type="scientific">Streptomyces sp. R33</name>
    <dbReference type="NCBI Taxonomy" id="3238629"/>
    <lineage>
        <taxon>Bacteria</taxon>
        <taxon>Bacillati</taxon>
        <taxon>Actinomycetota</taxon>
        <taxon>Actinomycetes</taxon>
        <taxon>Kitasatosporales</taxon>
        <taxon>Streptomycetaceae</taxon>
        <taxon>Streptomyces</taxon>
    </lineage>
</organism>